<protein>
    <submittedName>
        <fullName evidence="2">TPR-like protein</fullName>
    </submittedName>
</protein>
<feature type="region of interest" description="Disordered" evidence="1">
    <location>
        <begin position="1"/>
        <end position="28"/>
    </location>
</feature>
<dbReference type="EMBL" id="JAGFBS010000022">
    <property type="protein sequence ID" value="KAG6373495.1"/>
    <property type="molecule type" value="Genomic_DNA"/>
</dbReference>
<dbReference type="CDD" id="cd24142">
    <property type="entry name" value="ACL4-like"/>
    <property type="match status" value="1"/>
</dbReference>
<comment type="caution">
    <text evidence="2">The sequence shown here is derived from an EMBL/GenBank/DDBJ whole genome shotgun (WGS) entry which is preliminary data.</text>
</comment>
<accession>A0A8I2YJY0</accession>
<proteinExistence type="predicted"/>
<gene>
    <name evidence="2" type="ORF">JVT61DRAFT_6653</name>
</gene>
<dbReference type="OrthoDB" id="1914839at2759"/>
<organism evidence="2 3">
    <name type="scientific">Boletus reticuloceps</name>
    <dbReference type="NCBI Taxonomy" id="495285"/>
    <lineage>
        <taxon>Eukaryota</taxon>
        <taxon>Fungi</taxon>
        <taxon>Dikarya</taxon>
        <taxon>Basidiomycota</taxon>
        <taxon>Agaricomycotina</taxon>
        <taxon>Agaricomycetes</taxon>
        <taxon>Agaricomycetidae</taxon>
        <taxon>Boletales</taxon>
        <taxon>Boletineae</taxon>
        <taxon>Boletaceae</taxon>
        <taxon>Boletoideae</taxon>
        <taxon>Boletus</taxon>
    </lineage>
</organism>
<sequence length="428" mass="46872">MVRTRTRQKTSAHTTSASASTTTPSTPSISSLLSKAQDLIIQCDYSLARKFSERVLAREDATSTEKSQAREMLAVTLLETGDVDSAKEIFLTLVPPHPEAPSPPPPSAYLYLAQLTDDDPHAALAHYQSAIDLLQTQLKGKSISTGNTPEDDDDAEIKGNIVRAYLGMIEIWMDPEYDLWQAPFFFSSQSSSSSLTPSSVLGSVDPAASTTCDALLSHALQIDPQHLEALQTLASVRLSQEKPDEALLALRTFPSPPVQDDSDAATADPRSHAHLLLDALPIQTRIARAKLLLECGAYPDALSILEGVVATDDTIIEGWYLMGWTWWLLAERKKEDDVAATVGPDEDGRELEWQDMARDARDCLETCQTLHASQGHPDIPLVEHVKELISSLDALGIQPSPLEEEDDNDGEWEEVSEDDGENEDIEMT</sequence>
<name>A0A8I2YJY0_9AGAM</name>
<dbReference type="Proteomes" id="UP000683000">
    <property type="component" value="Unassembled WGS sequence"/>
</dbReference>
<reference evidence="2" key="1">
    <citation type="submission" date="2021-03" db="EMBL/GenBank/DDBJ databases">
        <title>Evolutionary innovations through gain and loss of genes in the ectomycorrhizal Boletales.</title>
        <authorList>
            <person name="Wu G."/>
            <person name="Miyauchi S."/>
            <person name="Morin E."/>
            <person name="Yang Z.-L."/>
            <person name="Xu J."/>
            <person name="Martin F.M."/>
        </authorList>
    </citation>
    <scope>NUCLEOTIDE SEQUENCE</scope>
    <source>
        <strain evidence="2">BR01</strain>
    </source>
</reference>
<feature type="compositionally biased region" description="Low complexity" evidence="1">
    <location>
        <begin position="11"/>
        <end position="28"/>
    </location>
</feature>
<evidence type="ECO:0000313" key="3">
    <source>
        <dbReference type="Proteomes" id="UP000683000"/>
    </source>
</evidence>
<evidence type="ECO:0000313" key="2">
    <source>
        <dbReference type="EMBL" id="KAG6373495.1"/>
    </source>
</evidence>
<dbReference type="InterPro" id="IPR011990">
    <property type="entry name" value="TPR-like_helical_dom_sf"/>
</dbReference>
<feature type="compositionally biased region" description="Basic residues" evidence="1">
    <location>
        <begin position="1"/>
        <end position="10"/>
    </location>
</feature>
<dbReference type="AlphaFoldDB" id="A0A8I2YJY0"/>
<evidence type="ECO:0000256" key="1">
    <source>
        <dbReference type="SAM" id="MobiDB-lite"/>
    </source>
</evidence>
<keyword evidence="3" id="KW-1185">Reference proteome</keyword>
<dbReference type="Gene3D" id="1.25.40.10">
    <property type="entry name" value="Tetratricopeptide repeat domain"/>
    <property type="match status" value="2"/>
</dbReference>
<feature type="region of interest" description="Disordered" evidence="1">
    <location>
        <begin position="395"/>
        <end position="428"/>
    </location>
</feature>
<dbReference type="SUPFAM" id="SSF48452">
    <property type="entry name" value="TPR-like"/>
    <property type="match status" value="2"/>
</dbReference>
<feature type="compositionally biased region" description="Acidic residues" evidence="1">
    <location>
        <begin position="402"/>
        <end position="428"/>
    </location>
</feature>